<keyword evidence="2 18" id="KW-0244">Early protein</keyword>
<keyword evidence="16 18" id="KW-0899">Viral immunoevasion</keyword>
<dbReference type="Gene3D" id="3.30.160.330">
    <property type="match status" value="1"/>
</dbReference>
<evidence type="ECO:0000256" key="2">
    <source>
        <dbReference type="ARBA" id="ARBA00022518"/>
    </source>
</evidence>
<comment type="domain">
    <text evidence="18">The E7 terminal domain is an intrinsically disordered domain, whose flexibility and conformational transitions confer target adaptability to the oncoprotein. It allows adaptation to a variety of protein targets and exposes the PEST degradation sequence that regulates its turnover in the cell.</text>
</comment>
<evidence type="ECO:0000256" key="19">
    <source>
        <dbReference type="PIRNR" id="PIRNR003407"/>
    </source>
</evidence>
<organism evidence="20 21">
    <name type="scientific">Mustela putorius papillomavirus 1</name>
    <dbReference type="NCBI Taxonomy" id="2259540"/>
    <lineage>
        <taxon>Viruses</taxon>
        <taxon>Monodnaviria</taxon>
        <taxon>Shotokuvirae</taxon>
        <taxon>Cossaviricota</taxon>
        <taxon>Papovaviricetes</taxon>
        <taxon>Zurhausenvirales</taxon>
        <taxon>Papillomaviridae</taxon>
        <taxon>Firstpapillomavirinae</taxon>
        <taxon>Taupapillomavirus</taxon>
        <taxon>Taupapillomavirus 4</taxon>
    </lineage>
</organism>
<evidence type="ECO:0000256" key="13">
    <source>
        <dbReference type="ARBA" id="ARBA00023163"/>
    </source>
</evidence>
<dbReference type="KEGG" id="vg:16767976"/>
<evidence type="ECO:0000313" key="20">
    <source>
        <dbReference type="EMBL" id="AGU62950.1"/>
    </source>
</evidence>
<protein>
    <recommendedName>
        <fullName evidence="18 19">Protein E7</fullName>
    </recommendedName>
</protein>
<keyword evidence="9 18" id="KW-0862">Zinc</keyword>
<dbReference type="PIRSF" id="PIRSF003407">
    <property type="entry name" value="Papvi_E7"/>
    <property type="match status" value="1"/>
</dbReference>
<keyword evidence="3 18" id="KW-1048">Host nucleus</keyword>
<keyword evidence="5 18" id="KW-1090">Inhibition of host innate immune response by virus</keyword>
<dbReference type="GO" id="GO:0006351">
    <property type="term" value="P:DNA-templated transcription"/>
    <property type="evidence" value="ECO:0007669"/>
    <property type="project" value="UniProtKB-UniRule"/>
</dbReference>
<evidence type="ECO:0000256" key="18">
    <source>
        <dbReference type="HAMAP-Rule" id="MF_04004"/>
    </source>
</evidence>
<reference evidence="20 21" key="1">
    <citation type="journal article" date="2013" name="PLoS ONE">
        <title>Metagenomic analysis of the ferret fecal viral flora.</title>
        <authorList>
            <person name="Smits S.L."/>
            <person name="Raj V.S."/>
            <person name="Oduber M.D."/>
            <person name="Schapendonk C.M."/>
            <person name="Bodewes R."/>
            <person name="Provacia L."/>
            <person name="Stittelaar K.J."/>
            <person name="Osterhaus A.D."/>
            <person name="Haagmans B.L."/>
        </authorList>
    </citation>
    <scope>NUCLEOTIDE SEQUENCE [LARGE SCALE GENOMIC DNA]</scope>
    <source>
        <strain evidence="20">MpPV1</strain>
    </source>
</reference>
<accession>T1YDG8</accession>
<evidence type="ECO:0000256" key="7">
    <source>
        <dbReference type="ARBA" id="ARBA00022771"/>
    </source>
</evidence>
<comment type="subunit">
    <text evidence="18">Homodimer. Homooligomer. Interacts with host RB1; this interaction induces dissociation of RB1-E2F1 complex thereby disrupting RB1 activity. Interacts with host EP300; this interaction represses EP300 transcriptional activity. Interacts with protein E2; this interaction inhibits E7 oncogenic activity. Interacts with host TMEM173/STING; this interaction impairs the ability of TMEM173/STING to sense cytosolic DNA and promote the production of type I interferon (IFN-alpha and IFN-beta).</text>
</comment>
<keyword evidence="10 18" id="KW-0805">Transcription regulation</keyword>
<keyword evidence="7 18" id="KW-0863">Zinc-finger</keyword>
<dbReference type="Proteomes" id="UP000134568">
    <property type="component" value="Segment"/>
</dbReference>
<keyword evidence="11 18" id="KW-0238">DNA-binding</keyword>
<feature type="short sequence motif" description="Nuclear export signal" evidence="18">
    <location>
        <begin position="68"/>
        <end position="76"/>
    </location>
</feature>
<keyword evidence="12 18" id="KW-0010">Activator</keyword>
<keyword evidence="17 18" id="KW-1078">G1/S host cell cycle checkpoint dysregulation by virus</keyword>
<comment type="PTM">
    <text evidence="18">Highly phosphorylated.</text>
</comment>
<dbReference type="SUPFAM" id="SSF161234">
    <property type="entry name" value="E7 C-terminal domain-like"/>
    <property type="match status" value="1"/>
</dbReference>
<dbReference type="GO" id="GO:0042025">
    <property type="term" value="C:host cell nucleus"/>
    <property type="evidence" value="ECO:0007669"/>
    <property type="project" value="UniProtKB-SubCell"/>
</dbReference>
<keyword evidence="6 18" id="KW-0479">Metal-binding</keyword>
<dbReference type="GO" id="GO:0019904">
    <property type="term" value="F:protein domain specific binding"/>
    <property type="evidence" value="ECO:0007669"/>
    <property type="project" value="UniProtKB-UniRule"/>
</dbReference>
<evidence type="ECO:0000313" key="21">
    <source>
        <dbReference type="Proteomes" id="UP000134568"/>
    </source>
</evidence>
<evidence type="ECO:0000256" key="15">
    <source>
        <dbReference type="ARBA" id="ARBA00023258"/>
    </source>
</evidence>
<dbReference type="InterPro" id="IPR000148">
    <property type="entry name" value="Papilloma_E7"/>
</dbReference>
<evidence type="ECO:0000256" key="6">
    <source>
        <dbReference type="ARBA" id="ARBA00022723"/>
    </source>
</evidence>
<gene>
    <name evidence="18" type="primary">E7</name>
</gene>
<dbReference type="Pfam" id="PF00527">
    <property type="entry name" value="E7"/>
    <property type="match status" value="1"/>
</dbReference>
<keyword evidence="1 18" id="KW-1121">Modulation of host cell cycle by virus</keyword>
<comment type="subcellular location">
    <subcellularLocation>
        <location evidence="18">Host cytoplasm</location>
    </subcellularLocation>
    <subcellularLocation>
        <location evidence="18">Host nucleus</location>
    </subcellularLocation>
    <text evidence="18">Predominantly found in the host nucleus.</text>
</comment>
<dbReference type="GO" id="GO:0030430">
    <property type="term" value="C:host cell cytoplasm"/>
    <property type="evidence" value="ECO:0007669"/>
    <property type="project" value="UniProtKB-SubCell"/>
</dbReference>
<evidence type="ECO:0000256" key="11">
    <source>
        <dbReference type="ARBA" id="ARBA00023125"/>
    </source>
</evidence>
<keyword evidence="21" id="KW-1185">Reference proteome</keyword>
<dbReference type="GO" id="GO:0039502">
    <property type="term" value="P:symbiont-mediated suppression of host type I interferon-mediated signaling pathway"/>
    <property type="evidence" value="ECO:0007669"/>
    <property type="project" value="UniProtKB-UniRule"/>
</dbReference>
<keyword evidence="14 18" id="KW-1035">Host cytoplasm</keyword>
<comment type="function">
    <text evidence="19">E7 protein has both transforming and trans-activating activities.</text>
</comment>
<evidence type="ECO:0000256" key="12">
    <source>
        <dbReference type="ARBA" id="ARBA00023159"/>
    </source>
</evidence>
<evidence type="ECO:0000256" key="16">
    <source>
        <dbReference type="ARBA" id="ARBA00023280"/>
    </source>
</evidence>
<dbReference type="GO" id="GO:0008270">
    <property type="term" value="F:zinc ion binding"/>
    <property type="evidence" value="ECO:0007669"/>
    <property type="project" value="UniProtKB-KW"/>
</dbReference>
<keyword evidence="13 18" id="KW-0804">Transcription</keyword>
<comment type="function">
    <text evidence="18">Plays a role in viral genome replication by driving entry of quiescent cells into the cell cycle. Stimulation of progression from G1 to S phase allows the virus to efficiently use the cellular DNA replicating machinery to achieve viral genome replication. E7 protein has both transforming and trans-activating activities. Induces the disassembly of the E2F1 transcription factor from RB1, with subsequent transcriptional activation of E2F1-regulated S-phase genes. Interferes with host histone deacetylation mediated by HDAC1 and HDAC2, leading to transcription activation. Plays also a role in the inhibition of both antiviral and antiproliferative functions of host interferon alpha. Interaction with host TMEM173/STING impairs the ability of TMEM173/STING to sense cytosolic DNA and promote the production of type I interferon (IFN-alpha and IFN-beta).</text>
</comment>
<sequence>MIGNTPTIKDVDLDLQELVLPDNLLANETIDAEEEVEPEPQRYRVVTSCNICHNTLRLFVQVAEESLIRGFQQLLLQGLGIVCPECYRTYCKRDGGR</sequence>
<evidence type="ECO:0000256" key="10">
    <source>
        <dbReference type="ARBA" id="ARBA00023015"/>
    </source>
</evidence>
<comment type="similarity">
    <text evidence="18 19">Belongs to the papillomaviridae E7 protein family.</text>
</comment>
<keyword evidence="15" id="KW-0922">Interferon antiviral system evasion</keyword>
<proteinExistence type="inferred from homology"/>
<dbReference type="HAMAP" id="MF_04004">
    <property type="entry name" value="PPV_E7"/>
    <property type="match status" value="1"/>
</dbReference>
<evidence type="ECO:0000256" key="3">
    <source>
        <dbReference type="ARBA" id="ARBA00022562"/>
    </source>
</evidence>
<dbReference type="GO" id="GO:0003700">
    <property type="term" value="F:DNA-binding transcription factor activity"/>
    <property type="evidence" value="ECO:0007669"/>
    <property type="project" value="UniProtKB-UniRule"/>
</dbReference>
<dbReference type="GO" id="GO:0052170">
    <property type="term" value="P:symbiont-mediated suppression of host innate immune response"/>
    <property type="evidence" value="ECO:0007669"/>
    <property type="project" value="UniProtKB-KW"/>
</dbReference>
<dbReference type="GO" id="GO:0039645">
    <property type="term" value="P:symbiont-mediated perturbation of host cell cycle G1/S transition checkpoint"/>
    <property type="evidence" value="ECO:0007669"/>
    <property type="project" value="UniProtKB-UniRule"/>
</dbReference>
<evidence type="ECO:0000256" key="8">
    <source>
        <dbReference type="ARBA" id="ARBA00022830"/>
    </source>
</evidence>
<evidence type="ECO:0000256" key="1">
    <source>
        <dbReference type="ARBA" id="ARBA00022504"/>
    </source>
</evidence>
<dbReference type="GO" id="GO:0003677">
    <property type="term" value="F:DNA binding"/>
    <property type="evidence" value="ECO:0007669"/>
    <property type="project" value="UniProtKB-UniRule"/>
</dbReference>
<evidence type="ECO:0000256" key="4">
    <source>
        <dbReference type="ARBA" id="ARBA00022581"/>
    </source>
</evidence>
<name>T1YDG8_9PAPI</name>
<keyword evidence="4 18" id="KW-0945">Host-virus interaction</keyword>
<comment type="caution">
    <text evidence="18">Lacks conserved residue(s) required for the propagation of feature annotation.</text>
</comment>
<dbReference type="EMBL" id="KF006988">
    <property type="protein sequence ID" value="AGU62950.1"/>
    <property type="molecule type" value="Genomic_DNA"/>
</dbReference>
<evidence type="ECO:0000256" key="5">
    <source>
        <dbReference type="ARBA" id="ARBA00022632"/>
    </source>
</evidence>
<evidence type="ECO:0000256" key="17">
    <source>
        <dbReference type="ARBA" id="ARBA00023309"/>
    </source>
</evidence>
<keyword evidence="8 18" id="KW-1114">Inhibition of host interferon signaling pathway by virus</keyword>
<evidence type="ECO:0000256" key="14">
    <source>
        <dbReference type="ARBA" id="ARBA00023200"/>
    </source>
</evidence>
<evidence type="ECO:0000256" key="9">
    <source>
        <dbReference type="ARBA" id="ARBA00022833"/>
    </source>
</evidence>